<dbReference type="AlphaFoldDB" id="A0A383VGY4"/>
<reference evidence="1 2" key="1">
    <citation type="submission" date="2016-10" db="EMBL/GenBank/DDBJ databases">
        <authorList>
            <person name="Cai Z."/>
        </authorList>
    </citation>
    <scope>NUCLEOTIDE SEQUENCE [LARGE SCALE GENOMIC DNA]</scope>
</reference>
<evidence type="ECO:0000313" key="1">
    <source>
        <dbReference type="EMBL" id="SZX63934.1"/>
    </source>
</evidence>
<keyword evidence="2" id="KW-1185">Reference proteome</keyword>
<gene>
    <name evidence="1" type="ORF">BQ4739_LOCUS4473</name>
</gene>
<proteinExistence type="predicted"/>
<organism evidence="1 2">
    <name type="scientific">Tetradesmus obliquus</name>
    <name type="common">Green alga</name>
    <name type="synonym">Acutodesmus obliquus</name>
    <dbReference type="NCBI Taxonomy" id="3088"/>
    <lineage>
        <taxon>Eukaryota</taxon>
        <taxon>Viridiplantae</taxon>
        <taxon>Chlorophyta</taxon>
        <taxon>core chlorophytes</taxon>
        <taxon>Chlorophyceae</taxon>
        <taxon>CS clade</taxon>
        <taxon>Sphaeropleales</taxon>
        <taxon>Scenedesmaceae</taxon>
        <taxon>Tetradesmus</taxon>
    </lineage>
</organism>
<protein>
    <submittedName>
        <fullName evidence="1">Uncharacterized protein</fullName>
    </submittedName>
</protein>
<name>A0A383VGY4_TETOB</name>
<sequence length="160" mass="17673">MAHHVARTIVDLAATDHAKDLATTLQRRSFTLELFRLYPCVRFAQVNISFDGGGMVHASLRRGTEAALSSMVVPESSLGYLVECALEGAALGKQLLWVAVKQALVPADLKLASRLPCCQQLDMTDVSELLQKTVRLAFDQEQHPFDGVVAELLARCYWMQ</sequence>
<dbReference type="Proteomes" id="UP000256970">
    <property type="component" value="Unassembled WGS sequence"/>
</dbReference>
<accession>A0A383VGY4</accession>
<dbReference type="EMBL" id="FNXT01000357">
    <property type="protein sequence ID" value="SZX63934.1"/>
    <property type="molecule type" value="Genomic_DNA"/>
</dbReference>
<evidence type="ECO:0000313" key="2">
    <source>
        <dbReference type="Proteomes" id="UP000256970"/>
    </source>
</evidence>